<dbReference type="PANTHER" id="PTHR19134">
    <property type="entry name" value="RECEPTOR-TYPE TYROSINE-PROTEIN PHOSPHATASE"/>
    <property type="match status" value="1"/>
</dbReference>
<organism evidence="5">
    <name type="scientific">Musca domestica</name>
    <name type="common">House fly</name>
    <dbReference type="NCBI Taxonomy" id="7370"/>
    <lineage>
        <taxon>Eukaryota</taxon>
        <taxon>Metazoa</taxon>
        <taxon>Ecdysozoa</taxon>
        <taxon>Arthropoda</taxon>
        <taxon>Hexapoda</taxon>
        <taxon>Insecta</taxon>
        <taxon>Pterygota</taxon>
        <taxon>Neoptera</taxon>
        <taxon>Endopterygota</taxon>
        <taxon>Diptera</taxon>
        <taxon>Brachycera</taxon>
        <taxon>Muscomorpha</taxon>
        <taxon>Muscoidea</taxon>
        <taxon>Muscidae</taxon>
        <taxon>Musca</taxon>
    </lineage>
</organism>
<dbReference type="VEuPathDB" id="VectorBase:MDOMA2_011600"/>
<dbReference type="GO" id="GO:0048666">
    <property type="term" value="P:neuron development"/>
    <property type="evidence" value="ECO:0007669"/>
    <property type="project" value="UniProtKB-ARBA"/>
</dbReference>
<name>T1PKJ0_MUSDO</name>
<evidence type="ECO:0000256" key="1">
    <source>
        <dbReference type="SAM" id="MobiDB-lite"/>
    </source>
</evidence>
<dbReference type="SMART" id="SM00404">
    <property type="entry name" value="PTPc_motif"/>
    <property type="match status" value="1"/>
</dbReference>
<dbReference type="InterPro" id="IPR029021">
    <property type="entry name" value="Prot-tyrosine_phosphatase-like"/>
</dbReference>
<dbReference type="InterPro" id="IPR000387">
    <property type="entry name" value="Tyr_Pase_dom"/>
</dbReference>
<dbReference type="Gene3D" id="3.90.190.10">
    <property type="entry name" value="Protein tyrosine phosphatase superfamily"/>
    <property type="match status" value="1"/>
</dbReference>
<evidence type="ECO:0000313" key="5">
    <source>
        <dbReference type="EMBL" id="AFP63853.1"/>
    </source>
</evidence>
<dbReference type="SMART" id="SM00194">
    <property type="entry name" value="PTPc"/>
    <property type="match status" value="1"/>
</dbReference>
<dbReference type="Pfam" id="PF00102">
    <property type="entry name" value="Y_phosphatase"/>
    <property type="match status" value="2"/>
</dbReference>
<feature type="transmembrane region" description="Helical" evidence="2">
    <location>
        <begin position="60"/>
        <end position="83"/>
    </location>
</feature>
<evidence type="ECO:0000259" key="3">
    <source>
        <dbReference type="PROSITE" id="PS50055"/>
    </source>
</evidence>
<dbReference type="InterPro" id="IPR003595">
    <property type="entry name" value="Tyr_Pase_cat"/>
</dbReference>
<dbReference type="InterPro" id="IPR050348">
    <property type="entry name" value="Protein-Tyr_Phosphatase"/>
</dbReference>
<dbReference type="CDD" id="cd00047">
    <property type="entry name" value="PTPc"/>
    <property type="match status" value="1"/>
</dbReference>
<dbReference type="SUPFAM" id="SSF52799">
    <property type="entry name" value="(Phosphotyrosine protein) phosphatases II"/>
    <property type="match status" value="1"/>
</dbReference>
<dbReference type="InterPro" id="IPR000242">
    <property type="entry name" value="PTP_cat"/>
</dbReference>
<proteinExistence type="evidence at transcript level"/>
<keyword evidence="2" id="KW-1133">Transmembrane helix</keyword>
<reference evidence="5" key="1">
    <citation type="submission" date="2012-08" db="EMBL/GenBank/DDBJ databases">
        <title>Transcriptome of adult Musca domestica launches a platform for comparative house fly gene expression and characterization of differential gene expression among resistant and susceptible house flies.</title>
        <authorList>
            <person name="Liu N."/>
            <person name="Zhang L."/>
            <person name="Li M."/>
            <person name="Reid W."/>
        </authorList>
    </citation>
    <scope>NUCLEOTIDE SEQUENCE</scope>
    <source>
        <strain evidence="5">ALHF</strain>
        <tissue evidence="5">Whole body</tissue>
    </source>
</reference>
<dbReference type="PROSITE" id="PS50055">
    <property type="entry name" value="TYR_PHOSPHATASE_PTP"/>
    <property type="match status" value="1"/>
</dbReference>
<feature type="domain" description="Tyrosine-protein phosphatase" evidence="3">
    <location>
        <begin position="183"/>
        <end position="481"/>
    </location>
</feature>
<dbReference type="EMBL" id="KA645115">
    <property type="protein sequence ID" value="AFP59744.1"/>
    <property type="molecule type" value="mRNA"/>
</dbReference>
<evidence type="ECO:0000259" key="4">
    <source>
        <dbReference type="PROSITE" id="PS50056"/>
    </source>
</evidence>
<dbReference type="GO" id="GO:0004725">
    <property type="term" value="F:protein tyrosine phosphatase activity"/>
    <property type="evidence" value="ECO:0007669"/>
    <property type="project" value="InterPro"/>
</dbReference>
<feature type="domain" description="Tyrosine specific protein phosphatases" evidence="4">
    <location>
        <begin position="399"/>
        <end position="472"/>
    </location>
</feature>
<dbReference type="AlphaFoldDB" id="T1PKJ0"/>
<dbReference type="VEuPathDB" id="VectorBase:MDOA005564"/>
<keyword evidence="2" id="KW-0812">Transmembrane</keyword>
<dbReference type="GO" id="GO:0009653">
    <property type="term" value="P:anatomical structure morphogenesis"/>
    <property type="evidence" value="ECO:0007669"/>
    <property type="project" value="UniProtKB-ARBA"/>
</dbReference>
<dbReference type="PROSITE" id="PS00383">
    <property type="entry name" value="TYR_PHOSPHATASE_1"/>
    <property type="match status" value="1"/>
</dbReference>
<dbReference type="PANTHER" id="PTHR19134:SF544">
    <property type="entry name" value="IP14232P"/>
    <property type="match status" value="1"/>
</dbReference>
<sequence length="492" mass="54334">MIPTTTSNSTTTTMVIQTANIGGTGGNSLPPLDTIMIPNGGDNNMFTKNSNDSGETDVNVIIAITVSVIGVVALILLVAFLYLMRKRQKQTSYSQRCRPVSLDEYAIENGSIGGGSIRKGSAFRSSKRTYGNLAFDDPSIRHNPLGVHDLAKFATEKLRIFEEFRDVPQITARDDEVPPGVEDKNRYANVLPLPETRVILQRLNDDEKTEYINANYVSGPKDSPNYYIACQAPLETTVEDFWRMIWEQQSRVIIQATDLIENGIEKCFEYLPPSVTLDNHATFGDFQVTLQNREVKDKYAISTILLKNTAENNASRELTHYWYKWPETGVPVEEAPIIAMLLEARSSLISYAIEQANEEKEKSSAPGAGNTLRSAEEGGATNGVKDGTNSNGSSNAEINGNISMVPIKKTARNQGPLTVHCSPGTGRTGTIIACDIAIRSLETPKRTVDIPHIVYYVRRGRASAVLTKEQYEFIYKVANMYAAKITNPSNYN</sequence>
<dbReference type="EMBL" id="KA649224">
    <property type="protein sequence ID" value="AFP63853.1"/>
    <property type="molecule type" value="mRNA"/>
</dbReference>
<keyword evidence="2" id="KW-0472">Membrane</keyword>
<dbReference type="InterPro" id="IPR016130">
    <property type="entry name" value="Tyr_Pase_AS"/>
</dbReference>
<feature type="compositionally biased region" description="Polar residues" evidence="1">
    <location>
        <begin position="387"/>
        <end position="399"/>
    </location>
</feature>
<protein>
    <submittedName>
        <fullName evidence="5">Protein-tyrosine phosphatase</fullName>
    </submittedName>
</protein>
<dbReference type="PROSITE" id="PS50056">
    <property type="entry name" value="TYR_PHOSPHATASE_2"/>
    <property type="match status" value="1"/>
</dbReference>
<accession>T1PKJ0</accession>
<feature type="region of interest" description="Disordered" evidence="1">
    <location>
        <begin position="357"/>
        <end position="399"/>
    </location>
</feature>
<dbReference type="PRINTS" id="PR00700">
    <property type="entry name" value="PRTYPHPHTASE"/>
</dbReference>
<evidence type="ECO:0000256" key="2">
    <source>
        <dbReference type="SAM" id="Phobius"/>
    </source>
</evidence>